<organism evidence="4 5">
    <name type="scientific">Dethiosulfatibacter aminovorans DSM 17477</name>
    <dbReference type="NCBI Taxonomy" id="1121476"/>
    <lineage>
        <taxon>Bacteria</taxon>
        <taxon>Bacillati</taxon>
        <taxon>Bacillota</taxon>
        <taxon>Tissierellia</taxon>
        <taxon>Dethiosulfatibacter</taxon>
    </lineage>
</organism>
<dbReference type="AlphaFoldDB" id="A0A1M6BVV5"/>
<dbReference type="InterPro" id="IPR036264">
    <property type="entry name" value="Bact_exopeptidase_dim_dom"/>
</dbReference>
<feature type="domain" description="Peptidase M20 dimerisation" evidence="3">
    <location>
        <begin position="174"/>
        <end position="270"/>
    </location>
</feature>
<dbReference type="SUPFAM" id="SSF55031">
    <property type="entry name" value="Bacterial exopeptidase dimerisation domain"/>
    <property type="match status" value="1"/>
</dbReference>
<dbReference type="EMBL" id="FQZL01000005">
    <property type="protein sequence ID" value="SHI52654.1"/>
    <property type="molecule type" value="Genomic_DNA"/>
</dbReference>
<dbReference type="PANTHER" id="PTHR11014">
    <property type="entry name" value="PEPTIDASE M20 FAMILY MEMBER"/>
    <property type="match status" value="1"/>
</dbReference>
<dbReference type="Gene3D" id="3.40.630.10">
    <property type="entry name" value="Zn peptidases"/>
    <property type="match status" value="1"/>
</dbReference>
<keyword evidence="5" id="KW-1185">Reference proteome</keyword>
<evidence type="ECO:0000313" key="4">
    <source>
        <dbReference type="EMBL" id="SHI52654.1"/>
    </source>
</evidence>
<dbReference type="GO" id="GO:0050118">
    <property type="term" value="F:N-acetyldiaminopimelate deacetylase activity"/>
    <property type="evidence" value="ECO:0007669"/>
    <property type="project" value="UniProtKB-ARBA"/>
</dbReference>
<protein>
    <submittedName>
        <fullName evidence="4">Peptidase dimerisation domain-containing protein</fullName>
    </submittedName>
</protein>
<evidence type="ECO:0000256" key="1">
    <source>
        <dbReference type="ARBA" id="ARBA00022801"/>
    </source>
</evidence>
<keyword evidence="2" id="KW-0479">Metal-binding</keyword>
<dbReference type="STRING" id="1121476.SAMN02745751_00485"/>
<feature type="binding site" evidence="2">
    <location>
        <position position="128"/>
    </location>
    <ligand>
        <name>Mn(2+)</name>
        <dbReference type="ChEBI" id="CHEBI:29035"/>
        <label>2</label>
    </ligand>
</feature>
<dbReference type="Gene3D" id="3.30.70.360">
    <property type="match status" value="1"/>
</dbReference>
<evidence type="ECO:0000259" key="3">
    <source>
        <dbReference type="Pfam" id="PF07687"/>
    </source>
</evidence>
<comment type="cofactor">
    <cofactor evidence="2">
        <name>Mn(2+)</name>
        <dbReference type="ChEBI" id="CHEBI:29035"/>
    </cofactor>
    <text evidence="2">The Mn(2+) ion enhances activity.</text>
</comment>
<dbReference type="Pfam" id="PF01546">
    <property type="entry name" value="Peptidase_M20"/>
    <property type="match status" value="1"/>
</dbReference>
<keyword evidence="1" id="KW-0378">Hydrolase</keyword>
<dbReference type="Proteomes" id="UP000184052">
    <property type="component" value="Unassembled WGS sequence"/>
</dbReference>
<feature type="binding site" evidence="2">
    <location>
        <position position="94"/>
    </location>
    <ligand>
        <name>Mn(2+)</name>
        <dbReference type="ChEBI" id="CHEBI:29035"/>
        <label>2</label>
    </ligand>
</feature>
<gene>
    <name evidence="4" type="ORF">SAMN02745751_00485</name>
</gene>
<keyword evidence="2" id="KW-0464">Manganese</keyword>
<dbReference type="PIRSF" id="PIRSF005962">
    <property type="entry name" value="Pept_M20D_amidohydro"/>
    <property type="match status" value="1"/>
</dbReference>
<dbReference type="InterPro" id="IPR011650">
    <property type="entry name" value="Peptidase_M20_dimer"/>
</dbReference>
<dbReference type="InterPro" id="IPR002933">
    <property type="entry name" value="Peptidase_M20"/>
</dbReference>
<accession>A0A1M6BVV5</accession>
<evidence type="ECO:0000256" key="2">
    <source>
        <dbReference type="PIRSR" id="PIRSR005962-1"/>
    </source>
</evidence>
<dbReference type="GO" id="GO:0019877">
    <property type="term" value="P:diaminopimelate biosynthetic process"/>
    <property type="evidence" value="ECO:0007669"/>
    <property type="project" value="UniProtKB-ARBA"/>
</dbReference>
<dbReference type="NCBIfam" id="TIGR01891">
    <property type="entry name" value="amidohydrolases"/>
    <property type="match status" value="1"/>
</dbReference>
<dbReference type="InterPro" id="IPR017439">
    <property type="entry name" value="Amidohydrolase"/>
</dbReference>
<evidence type="ECO:0000313" key="5">
    <source>
        <dbReference type="Proteomes" id="UP000184052"/>
    </source>
</evidence>
<dbReference type="GO" id="GO:0046872">
    <property type="term" value="F:metal ion binding"/>
    <property type="evidence" value="ECO:0007669"/>
    <property type="project" value="UniProtKB-KW"/>
</dbReference>
<feature type="binding site" evidence="2">
    <location>
        <position position="153"/>
    </location>
    <ligand>
        <name>Mn(2+)</name>
        <dbReference type="ChEBI" id="CHEBI:29035"/>
        <label>2</label>
    </ligand>
</feature>
<proteinExistence type="predicted"/>
<dbReference type="FunFam" id="3.30.70.360:FF:000001">
    <property type="entry name" value="N-acetyldiaminopimelate deacetylase"/>
    <property type="match status" value="1"/>
</dbReference>
<reference evidence="4 5" key="1">
    <citation type="submission" date="2016-11" db="EMBL/GenBank/DDBJ databases">
        <authorList>
            <person name="Jaros S."/>
            <person name="Januszkiewicz K."/>
            <person name="Wedrychowicz H."/>
        </authorList>
    </citation>
    <scope>NUCLEOTIDE SEQUENCE [LARGE SCALE GENOMIC DNA]</scope>
    <source>
        <strain evidence="4 5">DSM 17477</strain>
    </source>
</reference>
<dbReference type="PANTHER" id="PTHR11014:SF63">
    <property type="entry name" value="METALLOPEPTIDASE, PUTATIVE (AFU_ORTHOLOGUE AFUA_6G09600)-RELATED"/>
    <property type="match status" value="1"/>
</dbReference>
<name>A0A1M6BVV5_9FIRM</name>
<dbReference type="SUPFAM" id="SSF53187">
    <property type="entry name" value="Zn-dependent exopeptidases"/>
    <property type="match status" value="1"/>
</dbReference>
<feature type="binding site" evidence="2">
    <location>
        <position position="92"/>
    </location>
    <ligand>
        <name>Mn(2+)</name>
        <dbReference type="ChEBI" id="CHEBI:29035"/>
        <label>2</label>
    </ligand>
</feature>
<sequence>MKEYLRFTRRELHMYPEVRFELDRTCGFVKQELESIGLVADESYGISSVTALLAVDKSFKTLGLRADMDALDITEISDKEYKSRIEGKMHACGHDVHTAMLLGAAKALVENKDKLKYNVRFIFQSSEEGPDSGAKHLVEDGIMDDVDMIFGMHVSNQMDTGTAGMCIGNAAASATRFSIEVTGKGGHAGTPHLAIDAIAMSARIINDIQHLVAREMNPFNPLVVNVGTISGGSISNGVAENVNMTGTIRTFSKDTAEYLKNRIETIVKTVTESCGGTYKTVFNDGLPPVINEKGISMFFADKIKAMIGDDKFIFIDEGMMGSEDFSYYLTKKPGSFIWLGTGSEEKNIRTAHHDPRFDIDEEAMMVGVEIFKNLAMQE</sequence>
<feature type="binding site" evidence="2">
    <location>
        <position position="353"/>
    </location>
    <ligand>
        <name>Mn(2+)</name>
        <dbReference type="ChEBI" id="CHEBI:29035"/>
        <label>2</label>
    </ligand>
</feature>
<dbReference type="Pfam" id="PF07687">
    <property type="entry name" value="M20_dimer"/>
    <property type="match status" value="1"/>
</dbReference>